<evidence type="ECO:0000256" key="1">
    <source>
        <dbReference type="ARBA" id="ARBA00022723"/>
    </source>
</evidence>
<evidence type="ECO:0000256" key="7">
    <source>
        <dbReference type="SAM" id="MobiDB-lite"/>
    </source>
</evidence>
<evidence type="ECO:0000256" key="4">
    <source>
        <dbReference type="ARBA" id="ARBA00022833"/>
    </source>
</evidence>
<keyword evidence="4" id="KW-0862">Zinc</keyword>
<feature type="region of interest" description="Disordered" evidence="7">
    <location>
        <begin position="470"/>
        <end position="494"/>
    </location>
</feature>
<dbReference type="InterPro" id="IPR040178">
    <property type="entry name" value="RNF220_RING"/>
</dbReference>
<reference evidence="9" key="2">
    <citation type="submission" date="2018-07" db="EMBL/GenBank/DDBJ databases">
        <authorList>
            <person name="Mckenzie S.K."/>
            <person name="Kronauer D.J.C."/>
        </authorList>
    </citation>
    <scope>NUCLEOTIDE SEQUENCE</scope>
    <source>
        <strain evidence="9">Clonal line C1</strain>
    </source>
</reference>
<dbReference type="Pfam" id="PF15926">
    <property type="entry name" value="RNF220"/>
    <property type="match status" value="1"/>
</dbReference>
<evidence type="ECO:0000256" key="2">
    <source>
        <dbReference type="ARBA" id="ARBA00022763"/>
    </source>
</evidence>
<sequence length="672" mass="71280">MFSDSRVPRLAAHQFLSAHEENMDNSAYVPNHLPPPSLVVFSQAGGLPEALRMQRPFNPQVTDSKDLQVPFSTAASLGYGLHHMLHLPPQFLHPLDHRLPFGGFRPLVPSAFAPPSKCLKVETGNGAVPGNGGLPSLGSLSSMSNMFSPTSLPGAGGGGVVSVSGAAAVAAAAAAAAAGQEVGGPQSPAGSASRSPTGTGGTGSVPNRGATPDEEDRDANATPGSENTERSTPEEGRPYRLGPVFGGRCGAEALGLGLGLSPGPAYRFALPPGLAAKTTRCLVFDQGKKKFPSDPSCCPVCGVTVRPQELEQHFTQELDRLCKVSAAPSRPRSSRSALLPSHPQDHPHGPMLHAPSAADGTPQGRWETYKRIKANRQARIRVKNRKRKADEASCPVCSERLSGTPEELNQHVDRCLNKQNNGNATGQNANLDEEEVDVEGDSETFEEYEWAGQRRVRATSMLVGGFSAAGLATSSSNRSGSGTGGGGGNQEDEDVDLVVDGDDVAEFGPAQYSEADVIAPRIDGTPREQKERDALREAVMSPNTSHTPQQLTPDGGLTAQGLVDVKPEPGVGTPVGQQNDPDENASSVSPRRDGDTPVVEALRGRIRELEAEMRGQLFKCLICMEQYKKPVTSVCCWHVHCEQCWLHTLGAKKLCPQCNMITSPSDLRRIYM</sequence>
<gene>
    <name evidence="9" type="ORF">DMN91_003176</name>
</gene>
<evidence type="ECO:0000259" key="8">
    <source>
        <dbReference type="PROSITE" id="PS50089"/>
    </source>
</evidence>
<dbReference type="InterPro" id="IPR013083">
    <property type="entry name" value="Znf_RING/FYVE/PHD"/>
</dbReference>
<dbReference type="Gene3D" id="3.30.40.10">
    <property type="entry name" value="Zinc/RING finger domain, C3HC4 (zinc finger)"/>
    <property type="match status" value="1"/>
</dbReference>
<feature type="compositionally biased region" description="Low complexity" evidence="7">
    <location>
        <begin position="325"/>
        <end position="341"/>
    </location>
</feature>
<dbReference type="CDD" id="cd16563">
    <property type="entry name" value="RING-HC_RNF220"/>
    <property type="match status" value="1"/>
</dbReference>
<dbReference type="GO" id="GO:0008270">
    <property type="term" value="F:zinc ion binding"/>
    <property type="evidence" value="ECO:0007669"/>
    <property type="project" value="UniProtKB-KW"/>
</dbReference>
<keyword evidence="1" id="KW-0479">Metal-binding</keyword>
<feature type="region of interest" description="Disordered" evidence="7">
    <location>
        <begin position="539"/>
        <end position="596"/>
    </location>
</feature>
<keyword evidence="3 6" id="KW-0863">Zinc-finger</keyword>
<dbReference type="GO" id="GO:0016567">
    <property type="term" value="P:protein ubiquitination"/>
    <property type="evidence" value="ECO:0007669"/>
    <property type="project" value="TreeGrafter"/>
</dbReference>
<keyword evidence="2" id="KW-0227">DNA damage</keyword>
<dbReference type="Proteomes" id="UP000279307">
    <property type="component" value="Chromosome 3"/>
</dbReference>
<evidence type="ECO:0000256" key="3">
    <source>
        <dbReference type="ARBA" id="ARBA00022771"/>
    </source>
</evidence>
<dbReference type="SUPFAM" id="SSF57850">
    <property type="entry name" value="RING/U-box"/>
    <property type="match status" value="1"/>
</dbReference>
<dbReference type="PANTHER" id="PTHR13459">
    <property type="entry name" value="E3 UBIQUITIN-PROTEIN LIGASE RNF220 ISOFORM X1"/>
    <property type="match status" value="1"/>
</dbReference>
<evidence type="ECO:0000313" key="9">
    <source>
        <dbReference type="EMBL" id="RLU25084.1"/>
    </source>
</evidence>
<dbReference type="PANTHER" id="PTHR13459:SF1">
    <property type="entry name" value="E3 UBIQUITIN-PROTEIN LIGASE RNF220 ISOFORM X1"/>
    <property type="match status" value="1"/>
</dbReference>
<dbReference type="AlphaFoldDB" id="A0A3L8DX82"/>
<dbReference type="OrthoDB" id="6270329at2759"/>
<dbReference type="GO" id="GO:0006281">
    <property type="term" value="P:DNA repair"/>
    <property type="evidence" value="ECO:0007669"/>
    <property type="project" value="UniProtKB-KW"/>
</dbReference>
<dbReference type="SMART" id="SM00734">
    <property type="entry name" value="ZnF_Rad18"/>
    <property type="match status" value="1"/>
</dbReference>
<comment type="caution">
    <text evidence="9">The sequence shown here is derived from an EMBL/GenBank/DDBJ whole genome shotgun (WGS) entry which is preliminary data.</text>
</comment>
<accession>A0A3L8DX82</accession>
<dbReference type="Gene3D" id="3.30.160.60">
    <property type="entry name" value="Classic Zinc Finger"/>
    <property type="match status" value="1"/>
</dbReference>
<feature type="compositionally biased region" description="Basic and acidic residues" evidence="7">
    <location>
        <begin position="227"/>
        <end position="238"/>
    </location>
</feature>
<organism evidence="9">
    <name type="scientific">Ooceraea biroi</name>
    <name type="common">Clonal raider ant</name>
    <name type="synonym">Cerapachys biroi</name>
    <dbReference type="NCBI Taxonomy" id="2015173"/>
    <lineage>
        <taxon>Eukaryota</taxon>
        <taxon>Metazoa</taxon>
        <taxon>Ecdysozoa</taxon>
        <taxon>Arthropoda</taxon>
        <taxon>Hexapoda</taxon>
        <taxon>Insecta</taxon>
        <taxon>Pterygota</taxon>
        <taxon>Neoptera</taxon>
        <taxon>Endopterygota</taxon>
        <taxon>Hymenoptera</taxon>
        <taxon>Apocrita</taxon>
        <taxon>Aculeata</taxon>
        <taxon>Formicoidea</taxon>
        <taxon>Formicidae</taxon>
        <taxon>Dorylinae</taxon>
        <taxon>Ooceraea</taxon>
    </lineage>
</organism>
<dbReference type="GO" id="GO:0003677">
    <property type="term" value="F:DNA binding"/>
    <property type="evidence" value="ECO:0007669"/>
    <property type="project" value="InterPro"/>
</dbReference>
<dbReference type="InterPro" id="IPR052443">
    <property type="entry name" value="E3_ubiq-ligase_RNF220-like"/>
</dbReference>
<evidence type="ECO:0000256" key="6">
    <source>
        <dbReference type="PROSITE-ProRule" id="PRU00175"/>
    </source>
</evidence>
<feature type="compositionally biased region" description="Polar residues" evidence="7">
    <location>
        <begin position="575"/>
        <end position="589"/>
    </location>
</feature>
<proteinExistence type="predicted"/>
<feature type="region of interest" description="Disordered" evidence="7">
    <location>
        <begin position="325"/>
        <end position="363"/>
    </location>
</feature>
<dbReference type="Pfam" id="PF13923">
    <property type="entry name" value="zf-C3HC4_2"/>
    <property type="match status" value="1"/>
</dbReference>
<feature type="domain" description="RING-type" evidence="8">
    <location>
        <begin position="620"/>
        <end position="659"/>
    </location>
</feature>
<protein>
    <recommendedName>
        <fullName evidence="8">RING-type domain-containing protein</fullName>
    </recommendedName>
</protein>
<dbReference type="InterPro" id="IPR001841">
    <property type="entry name" value="Znf_RING"/>
</dbReference>
<dbReference type="InterPro" id="IPR031824">
    <property type="entry name" value="RNF220_mid"/>
</dbReference>
<keyword evidence="5" id="KW-0234">DNA repair</keyword>
<feature type="compositionally biased region" description="Polar residues" evidence="7">
    <location>
        <begin position="541"/>
        <end position="552"/>
    </location>
</feature>
<name>A0A3L8DX82_OOCBI</name>
<dbReference type="GO" id="GO:0061630">
    <property type="term" value="F:ubiquitin protein ligase activity"/>
    <property type="evidence" value="ECO:0007669"/>
    <property type="project" value="TreeGrafter"/>
</dbReference>
<dbReference type="EMBL" id="QOIP01000003">
    <property type="protein sequence ID" value="RLU25084.1"/>
    <property type="molecule type" value="Genomic_DNA"/>
</dbReference>
<reference evidence="9" key="1">
    <citation type="journal article" date="2018" name="Genome Res.">
        <title>The genomic architecture and molecular evolution of ant odorant receptors.</title>
        <authorList>
            <person name="McKenzie S.K."/>
            <person name="Kronauer D.J.C."/>
        </authorList>
    </citation>
    <scope>NUCLEOTIDE SEQUENCE [LARGE SCALE GENOMIC DNA]</scope>
    <source>
        <strain evidence="9">Clonal line C1</strain>
    </source>
</reference>
<dbReference type="InterPro" id="IPR006642">
    <property type="entry name" value="Rad18_UBZ4"/>
</dbReference>
<feature type="region of interest" description="Disordered" evidence="7">
    <location>
        <begin position="181"/>
        <end position="243"/>
    </location>
</feature>
<dbReference type="PROSITE" id="PS50089">
    <property type="entry name" value="ZF_RING_2"/>
    <property type="match status" value="1"/>
</dbReference>
<evidence type="ECO:0000256" key="5">
    <source>
        <dbReference type="ARBA" id="ARBA00023204"/>
    </source>
</evidence>